<organism evidence="1 2">
    <name type="scientific">Daphnia magna</name>
    <dbReference type="NCBI Taxonomy" id="35525"/>
    <lineage>
        <taxon>Eukaryota</taxon>
        <taxon>Metazoa</taxon>
        <taxon>Ecdysozoa</taxon>
        <taxon>Arthropoda</taxon>
        <taxon>Crustacea</taxon>
        <taxon>Branchiopoda</taxon>
        <taxon>Diplostraca</taxon>
        <taxon>Cladocera</taxon>
        <taxon>Anomopoda</taxon>
        <taxon>Daphniidae</taxon>
        <taxon>Daphnia</taxon>
    </lineage>
</organism>
<name>A0A164GJ81_9CRUS</name>
<dbReference type="EMBL" id="LRGB01014950">
    <property type="protein sequence ID" value="KZR99027.1"/>
    <property type="molecule type" value="Genomic_DNA"/>
</dbReference>
<protein>
    <submittedName>
        <fullName evidence="1">Uncharacterized protein</fullName>
    </submittedName>
</protein>
<accession>A0A164GJ81</accession>
<dbReference type="PANTHER" id="PTHR34718">
    <property type="entry name" value="PHD-TYPE DOMAIN-CONTAINING PROTEIN"/>
    <property type="match status" value="1"/>
</dbReference>
<gene>
    <name evidence="1" type="ORF">APZ42_005286</name>
</gene>
<dbReference type="Proteomes" id="UP000076858">
    <property type="component" value="Unassembled WGS sequence"/>
</dbReference>
<dbReference type="AlphaFoldDB" id="A0A164GJ81"/>
<sequence>MKATYNFVLNENEVVISASVSSPSEVHRPKKTRLRATGKSQYIMATNVFRSMADAMRKPLRVMEDEKQETKNPSNNVLVDSPTVVERTETSTARTKVFSQPWASLPLPVAPVKRVRPKQDKGYFSVYKKKMKDARVDENMALNMEQEALKMERSVGPATVDMSEEPLSSAATYSPMRVDSNQSVTDLIQTEKDDVDAEVLPIQSSESPTTNFTTVTHSPMRVDADQSVTALIQNHKDDVNAEVSPIQSSESPSTNFDISDSPIPSQVSPIRFKGRKPANRQMLFVDDVTELTKTNQLTSGHINSAQSILKLHHLDIGGLFCCTMGSLLQFPQAEGDKWVQIVHNGSNH</sequence>
<proteinExistence type="predicted"/>
<reference evidence="1 2" key="1">
    <citation type="submission" date="2016-03" db="EMBL/GenBank/DDBJ databases">
        <title>EvidentialGene: Evidence-directed Construction of Genes on Genomes.</title>
        <authorList>
            <person name="Gilbert D.G."/>
            <person name="Choi J.-H."/>
            <person name="Mockaitis K."/>
            <person name="Colbourne J."/>
            <person name="Pfrender M."/>
        </authorList>
    </citation>
    <scope>NUCLEOTIDE SEQUENCE [LARGE SCALE GENOMIC DNA]</scope>
    <source>
        <strain evidence="1 2">Xinb3</strain>
        <tissue evidence="1">Complete organism</tissue>
    </source>
</reference>
<keyword evidence="2" id="KW-1185">Reference proteome</keyword>
<evidence type="ECO:0000313" key="2">
    <source>
        <dbReference type="Proteomes" id="UP000076858"/>
    </source>
</evidence>
<dbReference type="OrthoDB" id="6353126at2759"/>
<evidence type="ECO:0000313" key="1">
    <source>
        <dbReference type="EMBL" id="KZR99027.1"/>
    </source>
</evidence>
<dbReference type="PANTHER" id="PTHR34718:SF2">
    <property type="entry name" value="PHD-TYPE DOMAIN-CONTAINING PROTEIN"/>
    <property type="match status" value="1"/>
</dbReference>
<comment type="caution">
    <text evidence="1">The sequence shown here is derived from an EMBL/GenBank/DDBJ whole genome shotgun (WGS) entry which is preliminary data.</text>
</comment>